<sequence length="251" mass="25314">MTEPPDDAFEERLRALLRAEADSVDPSPEALNAIRSRTQRGSNWFSALLNASWLRPSLAVGAAAVIAGSVLLGTPQVRDQILPQSLTTPAEEHEPAPERGEGGPGQDEDDVSGKAEPEPDPADRPSGGAEPTRRPPEPESTGGSAAPFGTTQHCAGSAPPPTPAPSPSPGTTQARPGGKPGAPDSECESTDEPTVPTEEPSQSDPGDGSTGGSTPPPGDGDQGADGTTPPTTGPENGSSGTIGSDPVLETD</sequence>
<keyword evidence="3" id="KW-1185">Reference proteome</keyword>
<dbReference type="EMBL" id="CP036455">
    <property type="protein sequence ID" value="QBI53313.1"/>
    <property type="molecule type" value="Genomic_DNA"/>
</dbReference>
<dbReference type="AlphaFoldDB" id="A0A4P6PYV3"/>
<proteinExistence type="predicted"/>
<feature type="compositionally biased region" description="Low complexity" evidence="1">
    <location>
        <begin position="224"/>
        <end position="234"/>
    </location>
</feature>
<evidence type="ECO:0000313" key="3">
    <source>
        <dbReference type="Proteomes" id="UP000292235"/>
    </source>
</evidence>
<feature type="compositionally biased region" description="Pro residues" evidence="1">
    <location>
        <begin position="158"/>
        <end position="168"/>
    </location>
</feature>
<protein>
    <submittedName>
        <fullName evidence="2">Uncharacterized protein</fullName>
    </submittedName>
</protein>
<dbReference type="OrthoDB" id="3483857at2"/>
<dbReference type="RefSeq" id="WP_131097703.1">
    <property type="nucleotide sequence ID" value="NZ_CP036455.1"/>
</dbReference>
<dbReference type="KEGG" id="strr:EKD16_07585"/>
<evidence type="ECO:0000256" key="1">
    <source>
        <dbReference type="SAM" id="MobiDB-lite"/>
    </source>
</evidence>
<accession>A0A4P6PYV3</accession>
<feature type="region of interest" description="Disordered" evidence="1">
    <location>
        <begin position="84"/>
        <end position="251"/>
    </location>
</feature>
<organism evidence="2 3">
    <name type="scientific">Streptomonospora litoralis</name>
    <dbReference type="NCBI Taxonomy" id="2498135"/>
    <lineage>
        <taxon>Bacteria</taxon>
        <taxon>Bacillati</taxon>
        <taxon>Actinomycetota</taxon>
        <taxon>Actinomycetes</taxon>
        <taxon>Streptosporangiales</taxon>
        <taxon>Nocardiopsidaceae</taxon>
        <taxon>Streptomonospora</taxon>
    </lineage>
</organism>
<reference evidence="2 3" key="1">
    <citation type="submission" date="2019-02" db="EMBL/GenBank/DDBJ databases">
        <authorList>
            <person name="Khodamoradi S."/>
            <person name="Hahnke R.L."/>
            <person name="Kaempfer P."/>
            <person name="Schumann P."/>
            <person name="Rohde M."/>
            <person name="Steinert M."/>
            <person name="Luzhetskyy A."/>
            <person name="Wink J."/>
            <person name="Ruckert C."/>
        </authorList>
    </citation>
    <scope>NUCLEOTIDE SEQUENCE [LARGE SCALE GENOMIC DNA]</scope>
    <source>
        <strain evidence="2 3">M2</strain>
    </source>
</reference>
<evidence type="ECO:0000313" key="2">
    <source>
        <dbReference type="EMBL" id="QBI53313.1"/>
    </source>
</evidence>
<gene>
    <name evidence="2" type="ORF">EKD16_07585</name>
</gene>
<dbReference type="Proteomes" id="UP000292235">
    <property type="component" value="Chromosome"/>
</dbReference>
<feature type="compositionally biased region" description="Basic and acidic residues" evidence="1">
    <location>
        <begin position="111"/>
        <end position="123"/>
    </location>
</feature>
<feature type="compositionally biased region" description="Basic and acidic residues" evidence="1">
    <location>
        <begin position="90"/>
        <end position="101"/>
    </location>
</feature>
<name>A0A4P6PYV3_9ACTN</name>